<evidence type="ECO:0000313" key="1">
    <source>
        <dbReference type="EMBL" id="MPM83742.1"/>
    </source>
</evidence>
<protein>
    <submittedName>
        <fullName evidence="1">Uncharacterized protein</fullName>
    </submittedName>
</protein>
<proteinExistence type="predicted"/>
<comment type="caution">
    <text evidence="1">The sequence shown here is derived from an EMBL/GenBank/DDBJ whole genome shotgun (WGS) entry which is preliminary data.</text>
</comment>
<name>A0A645D535_9ZZZZ</name>
<gene>
    <name evidence="1" type="ORF">SDC9_130811</name>
</gene>
<sequence length="74" mass="8157">MVFSEEIPADTPIDKEKAVLSVGLLMSNIRPKTTATPGEMRTVKKLAITTFQGTTLIFSEDEIDIESTVKMLKV</sequence>
<dbReference type="EMBL" id="VSSQ01032474">
    <property type="protein sequence ID" value="MPM83742.1"/>
    <property type="molecule type" value="Genomic_DNA"/>
</dbReference>
<dbReference type="AlphaFoldDB" id="A0A645D535"/>
<organism evidence="1">
    <name type="scientific">bioreactor metagenome</name>
    <dbReference type="NCBI Taxonomy" id="1076179"/>
    <lineage>
        <taxon>unclassified sequences</taxon>
        <taxon>metagenomes</taxon>
        <taxon>ecological metagenomes</taxon>
    </lineage>
</organism>
<accession>A0A645D535</accession>
<reference evidence="1" key="1">
    <citation type="submission" date="2019-08" db="EMBL/GenBank/DDBJ databases">
        <authorList>
            <person name="Kucharzyk K."/>
            <person name="Murdoch R.W."/>
            <person name="Higgins S."/>
            <person name="Loffler F."/>
        </authorList>
    </citation>
    <scope>NUCLEOTIDE SEQUENCE</scope>
</reference>